<dbReference type="AlphaFoldDB" id="C6HQF9"/>
<proteinExistence type="predicted"/>
<dbReference type="Proteomes" id="UP000002624">
    <property type="component" value="Unassembled WGS sequence"/>
</dbReference>
<sequence>MEALTPRVGSLTLSIQSLNECVTFSVIDLEEFHQAALASPALALACPLYWDRTGRKTRPGTLATGTSHTSEGAGVPQTLFQYVGPMVTSFITHGPCFDVFGSVLR</sequence>
<evidence type="ECO:0000313" key="1">
    <source>
        <dbReference type="EMBL" id="EER37426.1"/>
    </source>
</evidence>
<dbReference type="VEuPathDB" id="FungiDB:HCDG_08877"/>
<protein>
    <submittedName>
        <fullName evidence="1">Uncharacterized protein</fullName>
    </submittedName>
</protein>
<organism evidence="1 2">
    <name type="scientific">Ajellomyces capsulatus (strain H143)</name>
    <name type="common">Darling's disease fungus</name>
    <name type="synonym">Histoplasma capsulatum</name>
    <dbReference type="NCBI Taxonomy" id="544712"/>
    <lineage>
        <taxon>Eukaryota</taxon>
        <taxon>Fungi</taxon>
        <taxon>Dikarya</taxon>
        <taxon>Ascomycota</taxon>
        <taxon>Pezizomycotina</taxon>
        <taxon>Eurotiomycetes</taxon>
        <taxon>Eurotiomycetidae</taxon>
        <taxon>Onygenales</taxon>
        <taxon>Ajellomycetaceae</taxon>
        <taxon>Histoplasma</taxon>
    </lineage>
</organism>
<evidence type="ECO:0000313" key="2">
    <source>
        <dbReference type="Proteomes" id="UP000002624"/>
    </source>
</evidence>
<reference evidence="2" key="1">
    <citation type="submission" date="2009-05" db="EMBL/GenBank/DDBJ databases">
        <title>The genome sequence of Ajellomyces capsulatus strain H143.</title>
        <authorList>
            <person name="Champion M."/>
            <person name="Cuomo C.A."/>
            <person name="Ma L.-J."/>
            <person name="Henn M.R."/>
            <person name="Sil A."/>
            <person name="Goldman B."/>
            <person name="Young S.K."/>
            <person name="Kodira C.D."/>
            <person name="Zeng Q."/>
            <person name="Koehrsen M."/>
            <person name="Alvarado L."/>
            <person name="Berlin A.M."/>
            <person name="Borenstein D."/>
            <person name="Chen Z."/>
            <person name="Engels R."/>
            <person name="Freedman E."/>
            <person name="Gellesch M."/>
            <person name="Goldberg J."/>
            <person name="Griggs A."/>
            <person name="Gujja S."/>
            <person name="Heiman D.I."/>
            <person name="Hepburn T.A."/>
            <person name="Howarth C."/>
            <person name="Jen D."/>
            <person name="Larson L."/>
            <person name="Lewis B."/>
            <person name="Mehta T."/>
            <person name="Park D."/>
            <person name="Pearson M."/>
            <person name="Roberts A."/>
            <person name="Saif S."/>
            <person name="Shea T.D."/>
            <person name="Shenoy N."/>
            <person name="Sisk P."/>
            <person name="Stolte C."/>
            <person name="Sykes S."/>
            <person name="Walk T."/>
            <person name="White J."/>
            <person name="Yandava C."/>
            <person name="Klein B."/>
            <person name="McEwen J.G."/>
            <person name="Puccia R."/>
            <person name="Goldman G.H."/>
            <person name="Felipe M.S."/>
            <person name="Nino-Vega G."/>
            <person name="San-Blas G."/>
            <person name="Taylor J.W."/>
            <person name="Mendoza L."/>
            <person name="Galagan J.E."/>
            <person name="Nusbaum C."/>
            <person name="Birren B.W."/>
        </authorList>
    </citation>
    <scope>NUCLEOTIDE SEQUENCE [LARGE SCALE GENOMIC DNA]</scope>
    <source>
        <strain evidence="2">H143</strain>
    </source>
</reference>
<accession>C6HQF9</accession>
<dbReference type="HOGENOM" id="CLU_2235816_0_0_1"/>
<dbReference type="EMBL" id="GG692435">
    <property type="protein sequence ID" value="EER37426.1"/>
    <property type="molecule type" value="Genomic_DNA"/>
</dbReference>
<gene>
    <name evidence="1" type="ORF">HCDG_08877</name>
</gene>
<name>C6HQF9_AJECH</name>